<dbReference type="SUPFAM" id="SSF53335">
    <property type="entry name" value="S-adenosyl-L-methionine-dependent methyltransferases"/>
    <property type="match status" value="1"/>
</dbReference>
<keyword evidence="1 3" id="KW-0489">Methyltransferase</keyword>
<reference evidence="4" key="1">
    <citation type="journal article" date="2019" name="Int. J. Syst. Evol. Microbiol.">
        <title>The Global Catalogue of Microorganisms (GCM) 10K type strain sequencing project: providing services to taxonomists for standard genome sequencing and annotation.</title>
        <authorList>
            <consortium name="The Broad Institute Genomics Platform"/>
            <consortium name="The Broad Institute Genome Sequencing Center for Infectious Disease"/>
            <person name="Wu L."/>
            <person name="Ma J."/>
        </authorList>
    </citation>
    <scope>NUCLEOTIDE SEQUENCE [LARGE SCALE GENOMIC DNA]</scope>
    <source>
        <strain evidence="4">KCTC 3950</strain>
    </source>
</reference>
<dbReference type="GO" id="GO:0032259">
    <property type="term" value="P:methylation"/>
    <property type="evidence" value="ECO:0007669"/>
    <property type="project" value="UniProtKB-KW"/>
</dbReference>
<name>A0ABW5PE98_9BACL</name>
<sequence>MYTTGTVPLINSLIARISGSTEGSISFRDYMEACLYHESWGYYMSDSPKLGREGDYYTSSFVGSLMGEMTACALSPYLVSLPDEQIMIVEWGGGSGRLAKQMLDTWEEKFPEIYERIRYVSIEKSPAHRRLQYEALARHASKIEHLTSGQWIQGGPYRSVAVISNEVPDAFPVYRYIYEGTGWREIRVGWSEDSGKFIEIYEGKPVPEHECYLSAYLPSPAVGQKAEVNMDAITWMKEIGQAVESGYVLTLDYGHEAEELYAAHRREGTLLCYYQHQASSDPFIRVGEQDMTAHVNFSACIDAGEQAGLELVSLKTQKEFLVEAGILGELQEHAVQDPFSPAARRNRGIRQLLLSDQMSELFKVMLQSKGVKR</sequence>
<gene>
    <name evidence="3" type="ORF">ACFSUF_10165</name>
</gene>
<proteinExistence type="predicted"/>
<dbReference type="PANTHER" id="PTHR12049">
    <property type="entry name" value="PROTEIN ARGININE METHYLTRANSFERASE NDUFAF7, MITOCHONDRIAL"/>
    <property type="match status" value="1"/>
</dbReference>
<dbReference type="EMBL" id="JBHUME010000007">
    <property type="protein sequence ID" value="MFD2612785.1"/>
    <property type="molecule type" value="Genomic_DNA"/>
</dbReference>
<evidence type="ECO:0000256" key="1">
    <source>
        <dbReference type="ARBA" id="ARBA00022603"/>
    </source>
</evidence>
<evidence type="ECO:0000256" key="2">
    <source>
        <dbReference type="ARBA" id="ARBA00022679"/>
    </source>
</evidence>
<accession>A0ABW5PE98</accession>
<comment type="caution">
    <text evidence="3">The sequence shown here is derived from an EMBL/GenBank/DDBJ whole genome shotgun (WGS) entry which is preliminary data.</text>
</comment>
<keyword evidence="2" id="KW-0808">Transferase</keyword>
<dbReference type="Proteomes" id="UP001597541">
    <property type="component" value="Unassembled WGS sequence"/>
</dbReference>
<dbReference type="Gene3D" id="3.40.50.12710">
    <property type="match status" value="1"/>
</dbReference>
<keyword evidence="4" id="KW-1185">Reference proteome</keyword>
<evidence type="ECO:0000313" key="4">
    <source>
        <dbReference type="Proteomes" id="UP001597541"/>
    </source>
</evidence>
<dbReference type="GO" id="GO:0008168">
    <property type="term" value="F:methyltransferase activity"/>
    <property type="evidence" value="ECO:0007669"/>
    <property type="project" value="UniProtKB-KW"/>
</dbReference>
<evidence type="ECO:0000313" key="3">
    <source>
        <dbReference type="EMBL" id="MFD2612785.1"/>
    </source>
</evidence>
<protein>
    <submittedName>
        <fullName evidence="3">Class I SAM-dependent methyltransferase</fullName>
    </submittedName>
</protein>
<organism evidence="3 4">
    <name type="scientific">Paenibacillus gansuensis</name>
    <dbReference type="NCBI Taxonomy" id="306542"/>
    <lineage>
        <taxon>Bacteria</taxon>
        <taxon>Bacillati</taxon>
        <taxon>Bacillota</taxon>
        <taxon>Bacilli</taxon>
        <taxon>Bacillales</taxon>
        <taxon>Paenibacillaceae</taxon>
        <taxon>Paenibacillus</taxon>
    </lineage>
</organism>
<dbReference type="RefSeq" id="WP_377602578.1">
    <property type="nucleotide sequence ID" value="NZ_JBHUME010000007.1"/>
</dbReference>
<dbReference type="InterPro" id="IPR003788">
    <property type="entry name" value="NDUFAF7"/>
</dbReference>
<dbReference type="PANTHER" id="PTHR12049:SF7">
    <property type="entry name" value="PROTEIN ARGININE METHYLTRANSFERASE NDUFAF7, MITOCHONDRIAL"/>
    <property type="match status" value="1"/>
</dbReference>
<dbReference type="InterPro" id="IPR029063">
    <property type="entry name" value="SAM-dependent_MTases_sf"/>
</dbReference>
<dbReference type="InterPro" id="IPR038375">
    <property type="entry name" value="NDUFAF7_sf"/>
</dbReference>
<dbReference type="Pfam" id="PF02636">
    <property type="entry name" value="Methyltransf_28"/>
    <property type="match status" value="1"/>
</dbReference>